<dbReference type="Proteomes" id="UP001556367">
    <property type="component" value="Unassembled WGS sequence"/>
</dbReference>
<name>A0ABR3JJC6_9AGAR</name>
<dbReference type="EMBL" id="JASNQZ010000006">
    <property type="protein sequence ID" value="KAL0955575.1"/>
    <property type="molecule type" value="Genomic_DNA"/>
</dbReference>
<protein>
    <submittedName>
        <fullName evidence="1">Uncharacterized protein</fullName>
    </submittedName>
</protein>
<organism evidence="1 2">
    <name type="scientific">Hohenbuehelia grisea</name>
    <dbReference type="NCBI Taxonomy" id="104357"/>
    <lineage>
        <taxon>Eukaryota</taxon>
        <taxon>Fungi</taxon>
        <taxon>Dikarya</taxon>
        <taxon>Basidiomycota</taxon>
        <taxon>Agaricomycotina</taxon>
        <taxon>Agaricomycetes</taxon>
        <taxon>Agaricomycetidae</taxon>
        <taxon>Agaricales</taxon>
        <taxon>Pleurotineae</taxon>
        <taxon>Pleurotaceae</taxon>
        <taxon>Hohenbuehelia</taxon>
    </lineage>
</organism>
<comment type="caution">
    <text evidence="1">The sequence shown here is derived from an EMBL/GenBank/DDBJ whole genome shotgun (WGS) entry which is preliminary data.</text>
</comment>
<evidence type="ECO:0000313" key="1">
    <source>
        <dbReference type="EMBL" id="KAL0955575.1"/>
    </source>
</evidence>
<accession>A0ABR3JJC6</accession>
<evidence type="ECO:0000313" key="2">
    <source>
        <dbReference type="Proteomes" id="UP001556367"/>
    </source>
</evidence>
<keyword evidence="2" id="KW-1185">Reference proteome</keyword>
<reference evidence="2" key="1">
    <citation type="submission" date="2024-06" db="EMBL/GenBank/DDBJ databases">
        <title>Multi-omics analyses provide insights into the biosynthesis of the anticancer antibiotic pleurotin in Hohenbuehelia grisea.</title>
        <authorList>
            <person name="Weaver J.A."/>
            <person name="Alberti F."/>
        </authorList>
    </citation>
    <scope>NUCLEOTIDE SEQUENCE [LARGE SCALE GENOMIC DNA]</scope>
    <source>
        <strain evidence="2">T-177</strain>
    </source>
</reference>
<sequence length="260" mass="28565">MYKHKPSIRDTPVDIGKLAEVKSCLVSLQEDLDDLEETETVLEGIGNLVGTLDGILSGAKTRKLGFSEVTEKQFQSLMLANGDLYFDEGMISNLVQQTTEATAIEIASLRKHILDLYQYVNMDHEPGPRAVIDSVLLSLAKIYSTDYPSQKVAIFPQLKLGDANGVMMPNASYETVYLTGCVDYGVISYKNEAQNTAKLLSQSGTKKCLKFADSLFFLLKDKHVAEVPLSMYIPEAVSQAIALHSVMSGKYVITTNNPVV</sequence>
<gene>
    <name evidence="1" type="ORF">HGRIS_001812</name>
</gene>
<proteinExistence type="predicted"/>